<sequence>MTAFLTGSAAVAMAQSGPPTRPVDPDRPARLIAAAPGALRYQWYRNGLPIPGANGVAHTTVEPGTYTVVAFNGPDACASDPSDPVVLTGPTGPRQQGTDMSISKSADARQLLGGQNISYLLTVTNNGPATATGIIVTDALPAALSFDRLQPPAKGTATYQPGRHQVIWEIPILPARESATLTILAKAAKTGTIENTATVTASQPDSVPANNRATHLLQVMPLFIPTAFTANGDGHNDRFRIIGLERYPDNELTVFNRWGNVVFTQKNYQQRWDAQGQEVGTYVYILRVRDAAGEWHLFKGNITVLR</sequence>
<evidence type="ECO:0000313" key="2">
    <source>
        <dbReference type="EMBL" id="WZN45919.1"/>
    </source>
</evidence>
<gene>
    <name evidence="2" type="ORF">WJU22_23765</name>
</gene>
<dbReference type="InterPro" id="IPR001434">
    <property type="entry name" value="OmcB-like_DUF11"/>
</dbReference>
<protein>
    <submittedName>
        <fullName evidence="2">Gliding motility-associated C-terminal domain-containing protein</fullName>
    </submittedName>
</protein>
<proteinExistence type="predicted"/>
<dbReference type="NCBIfam" id="TIGR01451">
    <property type="entry name" value="B_ant_repeat"/>
    <property type="match status" value="1"/>
</dbReference>
<dbReference type="Proteomes" id="UP001449657">
    <property type="component" value="Chromosome"/>
</dbReference>
<evidence type="ECO:0000259" key="1">
    <source>
        <dbReference type="Pfam" id="PF01345"/>
    </source>
</evidence>
<name>A0ABZ2Z5Y2_9BACT</name>
<dbReference type="InterPro" id="IPR051172">
    <property type="entry name" value="Chlamydia_OmcB"/>
</dbReference>
<dbReference type="Pfam" id="PF13585">
    <property type="entry name" value="CHU_C"/>
    <property type="match status" value="1"/>
</dbReference>
<accession>A0ABZ2Z5Y2</accession>
<keyword evidence="3" id="KW-1185">Reference proteome</keyword>
<dbReference type="EMBL" id="CP150096">
    <property type="protein sequence ID" value="WZN45919.1"/>
    <property type="molecule type" value="Genomic_DNA"/>
</dbReference>
<dbReference type="PANTHER" id="PTHR34819">
    <property type="entry name" value="LARGE CYSTEINE-RICH PERIPLASMIC PROTEIN OMCB"/>
    <property type="match status" value="1"/>
</dbReference>
<evidence type="ECO:0000313" key="3">
    <source>
        <dbReference type="Proteomes" id="UP001449657"/>
    </source>
</evidence>
<dbReference type="PANTHER" id="PTHR34819:SF3">
    <property type="entry name" value="CELL SURFACE PROTEIN"/>
    <property type="match status" value="1"/>
</dbReference>
<dbReference type="RefSeq" id="WP_341840660.1">
    <property type="nucleotide sequence ID" value="NZ_CP149792.1"/>
</dbReference>
<dbReference type="Gene3D" id="2.60.40.1170">
    <property type="entry name" value="Mu homology domain, subdomain B"/>
    <property type="match status" value="1"/>
</dbReference>
<feature type="domain" description="DUF11" evidence="1">
    <location>
        <begin position="99"/>
        <end position="214"/>
    </location>
</feature>
<dbReference type="InterPro" id="IPR047589">
    <property type="entry name" value="DUF11_rpt"/>
</dbReference>
<dbReference type="NCBIfam" id="TIGR04131">
    <property type="entry name" value="Bac_Flav_CTERM"/>
    <property type="match status" value="1"/>
</dbReference>
<dbReference type="Pfam" id="PF01345">
    <property type="entry name" value="DUF11"/>
    <property type="match status" value="1"/>
</dbReference>
<organism evidence="2 3">
    <name type="scientific">Chitinophaga caseinilytica</name>
    <dbReference type="NCBI Taxonomy" id="2267521"/>
    <lineage>
        <taxon>Bacteria</taxon>
        <taxon>Pseudomonadati</taxon>
        <taxon>Bacteroidota</taxon>
        <taxon>Chitinophagia</taxon>
        <taxon>Chitinophagales</taxon>
        <taxon>Chitinophagaceae</taxon>
        <taxon>Chitinophaga</taxon>
    </lineage>
</organism>
<reference evidence="2 3" key="1">
    <citation type="submission" date="2024-03" db="EMBL/GenBank/DDBJ databases">
        <title>Chitinophaga caseinilytica sp. nov., a casein hydrolysing bacterium isolated from forest soil.</title>
        <authorList>
            <person name="Lee D.S."/>
            <person name="Han D.M."/>
            <person name="Baek J.H."/>
            <person name="Choi D.G."/>
            <person name="Jeon J.H."/>
            <person name="Jeon C.O."/>
        </authorList>
    </citation>
    <scope>NUCLEOTIDE SEQUENCE [LARGE SCALE GENOMIC DNA]</scope>
    <source>
        <strain evidence="2 3">KACC 19118</strain>
    </source>
</reference>
<dbReference type="InterPro" id="IPR026341">
    <property type="entry name" value="T9SS_type_B"/>
</dbReference>